<keyword evidence="2" id="KW-0812">Transmembrane</keyword>
<evidence type="ECO:0000313" key="3">
    <source>
        <dbReference type="EMBL" id="EFE76588.2"/>
    </source>
</evidence>
<reference evidence="4" key="1">
    <citation type="submission" date="2008-10" db="EMBL/GenBank/DDBJ databases">
        <authorList>
            <person name="Molnar K."/>
        </authorList>
    </citation>
    <scope>NUCLEOTIDE SEQUENCE [LARGE SCALE GENOMIC DNA]</scope>
    <source>
        <strain evidence="4">NRRL 15998</strain>
    </source>
</reference>
<feature type="region of interest" description="Disordered" evidence="1">
    <location>
        <begin position="154"/>
        <end position="192"/>
    </location>
</feature>
<gene>
    <name evidence="3" type="ORF">SSGG_03955</name>
</gene>
<accession>D6ACJ2</accession>
<sequence length="316" mass="33637">MCRGVGAMSWSAGRRLRELARGRAKPWPDEVTGLFAIGYGALAGLCTTLAVTLSLLLAGGPSWDLVPVWILFLAAGPTLATLLVSRSADRRRPLRALGEGLLSVLFQAVWAAPFSTLLGVVPRADSQLWPALLLCLANGGFCAFVVADVGKEMPGRHTGTGRPEHRTGRQRPGGPAGHTAPPGPRARSQQEERAITEFGELLAAHPFTPTLPGVDYVQVADHSLALDAYERAKAAPGGDVLRVIAEGRTALAQLDARMGLDTVRSRTGCFFDPRHGPGVVDAAWAPRGGTPRTVQVCRADAVRLADESKRRKRPAR</sequence>
<keyword evidence="2" id="KW-0472">Membrane</keyword>
<dbReference type="Proteomes" id="UP000003986">
    <property type="component" value="Unassembled WGS sequence"/>
</dbReference>
<proteinExistence type="predicted"/>
<organism evidence="3 4">
    <name type="scientific">Streptomyces filamentosus NRRL 15998</name>
    <dbReference type="NCBI Taxonomy" id="457431"/>
    <lineage>
        <taxon>Bacteria</taxon>
        <taxon>Bacillati</taxon>
        <taxon>Actinomycetota</taxon>
        <taxon>Actinomycetes</taxon>
        <taxon>Kitasatosporales</taxon>
        <taxon>Streptomycetaceae</taxon>
        <taxon>Streptomyces</taxon>
    </lineage>
</organism>
<feature type="transmembrane region" description="Helical" evidence="2">
    <location>
        <begin position="127"/>
        <end position="147"/>
    </location>
</feature>
<protein>
    <submittedName>
        <fullName evidence="3">Predicted protein</fullName>
    </submittedName>
</protein>
<dbReference type="EMBL" id="DS999644">
    <property type="protein sequence ID" value="EFE76588.2"/>
    <property type="molecule type" value="Genomic_DNA"/>
</dbReference>
<reference evidence="4" key="2">
    <citation type="submission" date="2008-12" db="EMBL/GenBank/DDBJ databases">
        <title>Annotation of Streptomyces roseosporus strain NRRL 15998.</title>
        <authorList>
            <consortium name="The Broad Institute Genome Sequencing Platform"/>
            <consortium name="Broad Institute Microbial Sequencing Center"/>
            <person name="Fischbach M."/>
            <person name="Ward D."/>
            <person name="Young S."/>
            <person name="Kodira C.D."/>
            <person name="Zeng Q."/>
            <person name="Koehrsen M."/>
            <person name="Godfrey P."/>
            <person name="Alvarado L."/>
            <person name="Berlin A.M."/>
            <person name="Borenstein D."/>
            <person name="Chen Z."/>
            <person name="Engels R."/>
            <person name="Freedman E."/>
            <person name="Gellesch M."/>
            <person name="Goldberg J."/>
            <person name="Griggs A."/>
            <person name="Gujja S."/>
            <person name="Heiman D.I."/>
            <person name="Hepburn T.A."/>
            <person name="Howarth C."/>
            <person name="Jen D."/>
            <person name="Larson L."/>
            <person name="Lewis B."/>
            <person name="Mehta T."/>
            <person name="Park D."/>
            <person name="Pearson M."/>
            <person name="Roberts A."/>
            <person name="Saif S."/>
            <person name="Shea T.D."/>
            <person name="Shenoy N."/>
            <person name="Sisk P."/>
            <person name="Stolte C."/>
            <person name="Sykes S.N."/>
            <person name="Walk T."/>
            <person name="White J."/>
            <person name="Yandava C."/>
            <person name="Straight P."/>
            <person name="Clardy J."/>
            <person name="Hung D."/>
            <person name="Kolter R."/>
            <person name="Mekalanos J."/>
            <person name="Walker S."/>
            <person name="Walsh C.T."/>
            <person name="Wieland B.L.C."/>
            <person name="Ilzarbe M."/>
            <person name="Galagan J."/>
            <person name="Nusbaum C."/>
            <person name="Birren B."/>
        </authorList>
    </citation>
    <scope>NUCLEOTIDE SEQUENCE [LARGE SCALE GENOMIC DNA]</scope>
    <source>
        <strain evidence="4">NRRL 15998</strain>
    </source>
</reference>
<keyword evidence="2" id="KW-1133">Transmembrane helix</keyword>
<name>D6ACJ2_STRFL</name>
<evidence type="ECO:0000313" key="4">
    <source>
        <dbReference type="Proteomes" id="UP000003986"/>
    </source>
</evidence>
<feature type="transmembrane region" description="Helical" evidence="2">
    <location>
        <begin position="31"/>
        <end position="59"/>
    </location>
</feature>
<feature type="transmembrane region" description="Helical" evidence="2">
    <location>
        <begin position="65"/>
        <end position="84"/>
    </location>
</feature>
<dbReference type="AlphaFoldDB" id="D6ACJ2"/>
<evidence type="ECO:0000256" key="2">
    <source>
        <dbReference type="SAM" id="Phobius"/>
    </source>
</evidence>
<evidence type="ECO:0000256" key="1">
    <source>
        <dbReference type="SAM" id="MobiDB-lite"/>
    </source>
</evidence>
<feature type="transmembrane region" description="Helical" evidence="2">
    <location>
        <begin position="96"/>
        <end position="121"/>
    </location>
</feature>